<comment type="caution">
    <text evidence="11">The sequence shown here is derived from an EMBL/GenBank/DDBJ whole genome shotgun (WGS) entry which is preliminary data.</text>
</comment>
<dbReference type="RefSeq" id="XP_003111303.2">
    <property type="nucleotide sequence ID" value="XM_003111255.2"/>
</dbReference>
<dbReference type="AlphaFoldDB" id="A0A6A5HPG3"/>
<keyword evidence="2" id="KW-0193">Cuticle</keyword>
<dbReference type="Proteomes" id="UP000483820">
    <property type="component" value="Chromosome I"/>
</dbReference>
<accession>A0A6A5HPG3</accession>
<keyword evidence="7 8" id="KW-0472">Membrane</keyword>
<evidence type="ECO:0000256" key="7">
    <source>
        <dbReference type="ARBA" id="ARBA00023136"/>
    </source>
</evidence>
<comment type="subcellular location">
    <subcellularLocation>
        <location evidence="1">Cell membrane</location>
        <topology evidence="1">Single-pass type I membrane protein</topology>
    </subcellularLocation>
</comment>
<evidence type="ECO:0000313" key="12">
    <source>
        <dbReference type="Proteomes" id="UP000483820"/>
    </source>
</evidence>
<evidence type="ECO:0000256" key="8">
    <source>
        <dbReference type="SAM" id="Phobius"/>
    </source>
</evidence>
<dbReference type="InterPro" id="IPR056953">
    <property type="entry name" value="CUT_N"/>
</dbReference>
<evidence type="ECO:0000256" key="4">
    <source>
        <dbReference type="ARBA" id="ARBA00022692"/>
    </source>
</evidence>
<name>A0A6A5HPG3_CAERE</name>
<feature type="signal peptide" evidence="9">
    <location>
        <begin position="1"/>
        <end position="15"/>
    </location>
</feature>
<feature type="chain" id="PRO_5025521029" description="ZP domain-containing protein" evidence="9">
    <location>
        <begin position="16"/>
        <end position="440"/>
    </location>
</feature>
<dbReference type="InterPro" id="IPR057475">
    <property type="entry name" value="CUT_C"/>
</dbReference>
<dbReference type="PANTHER" id="PTHR22907">
    <property type="entry name" value="GH04558P"/>
    <property type="match status" value="1"/>
</dbReference>
<dbReference type="Pfam" id="PF25301">
    <property type="entry name" value="CUT_C"/>
    <property type="match status" value="1"/>
</dbReference>
<keyword evidence="4 8" id="KW-0812">Transmembrane</keyword>
<dbReference type="CTD" id="9801603"/>
<dbReference type="InterPro" id="IPR001507">
    <property type="entry name" value="ZP_dom"/>
</dbReference>
<dbReference type="SMART" id="SM00241">
    <property type="entry name" value="ZP"/>
    <property type="match status" value="1"/>
</dbReference>
<evidence type="ECO:0000256" key="3">
    <source>
        <dbReference type="ARBA" id="ARBA00022475"/>
    </source>
</evidence>
<dbReference type="EMBL" id="WUAV01000001">
    <property type="protein sequence ID" value="KAF1769525.1"/>
    <property type="molecule type" value="Genomic_DNA"/>
</dbReference>
<proteinExistence type="predicted"/>
<evidence type="ECO:0000259" key="10">
    <source>
        <dbReference type="PROSITE" id="PS51034"/>
    </source>
</evidence>
<feature type="transmembrane region" description="Helical" evidence="8">
    <location>
        <begin position="391"/>
        <end position="417"/>
    </location>
</feature>
<dbReference type="GO" id="GO:0042302">
    <property type="term" value="F:structural constituent of cuticle"/>
    <property type="evidence" value="ECO:0007669"/>
    <property type="project" value="UniProtKB-KW"/>
</dbReference>
<organism evidence="11 12">
    <name type="scientific">Caenorhabditis remanei</name>
    <name type="common">Caenorhabditis vulgaris</name>
    <dbReference type="NCBI Taxonomy" id="31234"/>
    <lineage>
        <taxon>Eukaryota</taxon>
        <taxon>Metazoa</taxon>
        <taxon>Ecdysozoa</taxon>
        <taxon>Nematoda</taxon>
        <taxon>Chromadorea</taxon>
        <taxon>Rhabditida</taxon>
        <taxon>Rhabditina</taxon>
        <taxon>Rhabditomorpha</taxon>
        <taxon>Rhabditoidea</taxon>
        <taxon>Rhabditidae</taxon>
        <taxon>Peloderinae</taxon>
        <taxon>Caenorhabditis</taxon>
    </lineage>
</organism>
<keyword evidence="3" id="KW-1003">Cell membrane</keyword>
<keyword evidence="6 8" id="KW-1133">Transmembrane helix</keyword>
<evidence type="ECO:0000256" key="1">
    <source>
        <dbReference type="ARBA" id="ARBA00004251"/>
    </source>
</evidence>
<dbReference type="GeneID" id="9801603"/>
<keyword evidence="5 9" id="KW-0732">Signal</keyword>
<dbReference type="InterPro" id="IPR051962">
    <property type="entry name" value="Cuticlin"/>
</dbReference>
<sequence length="440" mass="49031">MKLLVVLLFMIEGRALFQLDNEIVGEPKLECNTDDIVFSFNTRKPFRGNVYVRGYYGSNGCSRPFDSQHQSGGHLSIRIGDCGMRRSRQIGGPRGVNQHITVVANFHRLFTTKEDRTFNVRCFYAHSESVVKTDLSVSPMAEESLEQAATIIPQCTYTLREGSLEGPKVTSTRVGMKIFHRWECDTSGNYGILLRGCTILGSRGGESVPFLDDNGCSVLHDFPQVVYSESLTTAYMAVEAISFPDQPSISFACQIRLCDKRSDECREMHPPPCPLAQIPHIPFDNRIENTFDGIPVEPWMKEPSPPIDDSNQTTVISGEPMPRLISEEEQNQIASNHIEGREKRFAHRLFNISSENIFVDLNEPTKLETPGAPEEYSGASIAKPCISIETFYISAFAVLFVFVVSIGMVCFAGSHVLKKGSENSISSRISVPDGYYVSKL</sequence>
<dbReference type="PANTHER" id="PTHR22907:SF12">
    <property type="entry name" value="ZP DOMAIN-CONTAINING PROTEIN"/>
    <property type="match status" value="1"/>
</dbReference>
<dbReference type="KEGG" id="crq:GCK72_001342"/>
<reference evidence="11 12" key="1">
    <citation type="submission" date="2019-12" db="EMBL/GenBank/DDBJ databases">
        <title>Chromosome-level assembly of the Caenorhabditis remanei genome.</title>
        <authorList>
            <person name="Teterina A.A."/>
            <person name="Willis J.H."/>
            <person name="Phillips P.C."/>
        </authorList>
    </citation>
    <scope>NUCLEOTIDE SEQUENCE [LARGE SCALE GENOMIC DNA]</scope>
    <source>
        <strain evidence="11 12">PX506</strain>
        <tissue evidence="11">Whole organism</tissue>
    </source>
</reference>
<protein>
    <recommendedName>
        <fullName evidence="10">ZP domain-containing protein</fullName>
    </recommendedName>
</protein>
<dbReference type="Pfam" id="PF25057">
    <property type="entry name" value="CUT_N"/>
    <property type="match status" value="1"/>
</dbReference>
<evidence type="ECO:0000256" key="9">
    <source>
        <dbReference type="SAM" id="SignalP"/>
    </source>
</evidence>
<dbReference type="PROSITE" id="PS51034">
    <property type="entry name" value="ZP_2"/>
    <property type="match status" value="1"/>
</dbReference>
<evidence type="ECO:0000256" key="2">
    <source>
        <dbReference type="ARBA" id="ARBA00022460"/>
    </source>
</evidence>
<feature type="domain" description="ZP" evidence="10">
    <location>
        <begin position="30"/>
        <end position="272"/>
    </location>
</feature>
<evidence type="ECO:0000313" key="11">
    <source>
        <dbReference type="EMBL" id="KAF1769525.1"/>
    </source>
</evidence>
<evidence type="ECO:0000256" key="6">
    <source>
        <dbReference type="ARBA" id="ARBA00022989"/>
    </source>
</evidence>
<evidence type="ECO:0000256" key="5">
    <source>
        <dbReference type="ARBA" id="ARBA00022729"/>
    </source>
</evidence>
<gene>
    <name evidence="11" type="ORF">GCK72_001342</name>
</gene>
<dbReference type="GO" id="GO:0005886">
    <property type="term" value="C:plasma membrane"/>
    <property type="evidence" value="ECO:0007669"/>
    <property type="project" value="UniProtKB-SubCell"/>
</dbReference>